<dbReference type="InterPro" id="IPR010982">
    <property type="entry name" value="Lambda_DNA-bd_dom_sf"/>
</dbReference>
<evidence type="ECO:0000259" key="1">
    <source>
        <dbReference type="PROSITE" id="PS50943"/>
    </source>
</evidence>
<dbReference type="AlphaFoldDB" id="A0A7K1UVI0"/>
<dbReference type="SMART" id="SM00530">
    <property type="entry name" value="HTH_XRE"/>
    <property type="match status" value="1"/>
</dbReference>
<dbReference type="EMBL" id="WRPP01000002">
    <property type="protein sequence ID" value="MVU78396.1"/>
    <property type="molecule type" value="Genomic_DNA"/>
</dbReference>
<dbReference type="InterPro" id="IPR041413">
    <property type="entry name" value="MLTR_LBD"/>
</dbReference>
<dbReference type="Proteomes" id="UP000466794">
    <property type="component" value="Unassembled WGS sequence"/>
</dbReference>
<gene>
    <name evidence="2" type="ORF">GPX89_14220</name>
</gene>
<dbReference type="Pfam" id="PF17765">
    <property type="entry name" value="MLTR_LBD"/>
    <property type="match status" value="1"/>
</dbReference>
<feature type="domain" description="HTH cro/C1-type" evidence="1">
    <location>
        <begin position="36"/>
        <end position="83"/>
    </location>
</feature>
<dbReference type="SUPFAM" id="SSF47413">
    <property type="entry name" value="lambda repressor-like DNA-binding domains"/>
    <property type="match status" value="1"/>
</dbReference>
<dbReference type="RefSeq" id="WP_328601805.1">
    <property type="nucleotide sequence ID" value="NZ_WRPP01000002.1"/>
</dbReference>
<dbReference type="PANTHER" id="PTHR35010">
    <property type="entry name" value="BLL4672 PROTEIN-RELATED"/>
    <property type="match status" value="1"/>
</dbReference>
<dbReference type="CDD" id="cd00093">
    <property type="entry name" value="HTH_XRE"/>
    <property type="match status" value="1"/>
</dbReference>
<accession>A0A7K1UVI0</accession>
<dbReference type="GO" id="GO:0003677">
    <property type="term" value="F:DNA binding"/>
    <property type="evidence" value="ECO:0007669"/>
    <property type="project" value="InterPro"/>
</dbReference>
<dbReference type="Gene3D" id="3.30.450.180">
    <property type="match status" value="1"/>
</dbReference>
<dbReference type="Gene3D" id="1.10.260.40">
    <property type="entry name" value="lambda repressor-like DNA-binding domains"/>
    <property type="match status" value="1"/>
</dbReference>
<dbReference type="PROSITE" id="PS50943">
    <property type="entry name" value="HTH_CROC1"/>
    <property type="match status" value="1"/>
</dbReference>
<organism evidence="2 3">
    <name type="scientific">Nocardia terrae</name>
    <dbReference type="NCBI Taxonomy" id="2675851"/>
    <lineage>
        <taxon>Bacteria</taxon>
        <taxon>Bacillati</taxon>
        <taxon>Actinomycetota</taxon>
        <taxon>Actinomycetes</taxon>
        <taxon>Mycobacteriales</taxon>
        <taxon>Nocardiaceae</taxon>
        <taxon>Nocardia</taxon>
    </lineage>
</organism>
<comment type="caution">
    <text evidence="2">The sequence shown here is derived from an EMBL/GenBank/DDBJ whole genome shotgun (WGS) entry which is preliminary data.</text>
</comment>
<dbReference type="PANTHER" id="PTHR35010:SF2">
    <property type="entry name" value="BLL4672 PROTEIN"/>
    <property type="match status" value="1"/>
</dbReference>
<proteinExistence type="predicted"/>
<dbReference type="Pfam" id="PF13560">
    <property type="entry name" value="HTH_31"/>
    <property type="match status" value="1"/>
</dbReference>
<protein>
    <submittedName>
        <fullName evidence="2">Helix-turn-helix domain-containing protein</fullName>
    </submittedName>
</protein>
<dbReference type="InterPro" id="IPR001387">
    <property type="entry name" value="Cro/C1-type_HTH"/>
</dbReference>
<name>A0A7K1UVI0_9NOCA</name>
<sequence length="282" mass="31699">MEETSQIGAFLRSRRARLRPEDVGLTVYGTRRRVPGLRREELAQLAGISVDYYIRFERGRLDNVSDSVIDAVARALRLDPDEHRHLHNLAHPPAHDVPDSPRIRPGLQQLVAAVDPNPAYVVGHHTNILAWNRAAAAIFDVDFAAIPDAERTWAHLIFLNDRVRRVTAPTWPEMARRVVTYLRLRASARPDDTALHALVATMTAASDQFRYMWETHDVADISHGRYHLDHPRVGELHLDFEFLNLPADPGVRALVLYSAEPGTPSAAALRELTHRDADPAGK</sequence>
<keyword evidence="3" id="KW-1185">Reference proteome</keyword>
<reference evidence="2 3" key="1">
    <citation type="submission" date="2019-12" db="EMBL/GenBank/DDBJ databases">
        <title>Nocardia sp. nov. ET3-3 isolated from soil.</title>
        <authorList>
            <person name="Kanchanasin P."/>
            <person name="Tanasupawat S."/>
            <person name="Yuki M."/>
            <person name="Kudo T."/>
        </authorList>
    </citation>
    <scope>NUCLEOTIDE SEQUENCE [LARGE SCALE GENOMIC DNA]</scope>
    <source>
        <strain evidence="2 3">ET3-3</strain>
    </source>
</reference>
<evidence type="ECO:0000313" key="2">
    <source>
        <dbReference type="EMBL" id="MVU78396.1"/>
    </source>
</evidence>
<evidence type="ECO:0000313" key="3">
    <source>
        <dbReference type="Proteomes" id="UP000466794"/>
    </source>
</evidence>